<name>A0A438C8J2_VITVI</name>
<evidence type="ECO:0000313" key="2">
    <source>
        <dbReference type="EMBL" id="RVW19489.1"/>
    </source>
</evidence>
<organism evidence="2 3">
    <name type="scientific">Vitis vinifera</name>
    <name type="common">Grape</name>
    <dbReference type="NCBI Taxonomy" id="29760"/>
    <lineage>
        <taxon>Eukaryota</taxon>
        <taxon>Viridiplantae</taxon>
        <taxon>Streptophyta</taxon>
        <taxon>Embryophyta</taxon>
        <taxon>Tracheophyta</taxon>
        <taxon>Spermatophyta</taxon>
        <taxon>Magnoliopsida</taxon>
        <taxon>eudicotyledons</taxon>
        <taxon>Gunneridae</taxon>
        <taxon>Pentapetalae</taxon>
        <taxon>rosids</taxon>
        <taxon>Vitales</taxon>
        <taxon>Vitaceae</taxon>
        <taxon>Viteae</taxon>
        <taxon>Vitis</taxon>
    </lineage>
</organism>
<accession>A0A438C8J2</accession>
<comment type="caution">
    <text evidence="2">The sequence shown here is derived from an EMBL/GenBank/DDBJ whole genome shotgun (WGS) entry which is preliminary data.</text>
</comment>
<proteinExistence type="predicted"/>
<sequence length="171" mass="19460">MVPPSWEEMMEMLKGVSCFTDAEAPSTKMSDFFLLTKWVFVNMGGMDDSRDCRSGNPFCAAFSFFFSNAFSIAWYYLRLLLHCLGCGRHMLYDATREQLFKWLEVAEAMRAFISYHPGGIEEMRSRLERVEADLATAQKAVADGAEMIKLAEEEKGAIRVEADQLKGKRKP</sequence>
<dbReference type="AlphaFoldDB" id="A0A438C8J2"/>
<dbReference type="Proteomes" id="UP000288805">
    <property type="component" value="Unassembled WGS sequence"/>
</dbReference>
<protein>
    <submittedName>
        <fullName evidence="2">Uncharacterized protein</fullName>
    </submittedName>
</protein>
<feature type="coiled-coil region" evidence="1">
    <location>
        <begin position="120"/>
        <end position="168"/>
    </location>
</feature>
<evidence type="ECO:0000256" key="1">
    <source>
        <dbReference type="SAM" id="Coils"/>
    </source>
</evidence>
<dbReference type="EMBL" id="QGNW01002471">
    <property type="protein sequence ID" value="RVW19489.1"/>
    <property type="molecule type" value="Genomic_DNA"/>
</dbReference>
<reference evidence="2 3" key="1">
    <citation type="journal article" date="2018" name="PLoS Genet.">
        <title>Population sequencing reveals clonal diversity and ancestral inbreeding in the grapevine cultivar Chardonnay.</title>
        <authorList>
            <person name="Roach M.J."/>
            <person name="Johnson D.L."/>
            <person name="Bohlmann J."/>
            <person name="van Vuuren H.J."/>
            <person name="Jones S.J."/>
            <person name="Pretorius I.S."/>
            <person name="Schmidt S.A."/>
            <person name="Borneman A.R."/>
        </authorList>
    </citation>
    <scope>NUCLEOTIDE SEQUENCE [LARGE SCALE GENOMIC DNA]</scope>
    <source>
        <strain evidence="3">cv. Chardonnay</strain>
        <tissue evidence="2">Leaf</tissue>
    </source>
</reference>
<keyword evidence="1" id="KW-0175">Coiled coil</keyword>
<evidence type="ECO:0000313" key="3">
    <source>
        <dbReference type="Proteomes" id="UP000288805"/>
    </source>
</evidence>
<gene>
    <name evidence="2" type="ORF">CK203_116505</name>
</gene>